<dbReference type="InterPro" id="IPR013968">
    <property type="entry name" value="PKS_KR"/>
</dbReference>
<protein>
    <recommendedName>
        <fullName evidence="6">SWIM-type domain-containing protein</fullName>
    </recommendedName>
</protein>
<dbReference type="GO" id="GO:0000122">
    <property type="term" value="P:negative regulation of transcription by RNA polymerase II"/>
    <property type="evidence" value="ECO:0007669"/>
    <property type="project" value="TreeGrafter"/>
</dbReference>
<evidence type="ECO:0000259" key="2">
    <source>
        <dbReference type="Pfam" id="PF08659"/>
    </source>
</evidence>
<feature type="domain" description="DUF3835" evidence="3">
    <location>
        <begin position="1050"/>
        <end position="1073"/>
    </location>
</feature>
<dbReference type="SUPFAM" id="SSF51735">
    <property type="entry name" value="NAD(P)-binding Rossmann-fold domains"/>
    <property type="match status" value="1"/>
</dbReference>
<feature type="region of interest" description="Disordered" evidence="1">
    <location>
        <begin position="989"/>
        <end position="1126"/>
    </location>
</feature>
<dbReference type="GO" id="GO:0003682">
    <property type="term" value="F:chromatin binding"/>
    <property type="evidence" value="ECO:0007669"/>
    <property type="project" value="TreeGrafter"/>
</dbReference>
<dbReference type="Pfam" id="PF08659">
    <property type="entry name" value="KR"/>
    <property type="match status" value="1"/>
</dbReference>
<feature type="compositionally biased region" description="Basic and acidic residues" evidence="1">
    <location>
        <begin position="994"/>
        <end position="1007"/>
    </location>
</feature>
<dbReference type="InterPro" id="IPR036291">
    <property type="entry name" value="NAD(P)-bd_dom_sf"/>
</dbReference>
<dbReference type="VEuPathDB" id="FungiDB:EYZ11_002394"/>
<comment type="caution">
    <text evidence="4">The sequence shown here is derived from an EMBL/GenBank/DDBJ whole genome shotgun (WGS) entry which is preliminary data.</text>
</comment>
<dbReference type="InterPro" id="IPR052255">
    <property type="entry name" value="RNA_pol_II_subunit5-mediator"/>
</dbReference>
<reference evidence="4 5" key="1">
    <citation type="submission" date="2019-08" db="EMBL/GenBank/DDBJ databases">
        <title>The genome sequence of a newly discovered highly antifungal drug resistant Aspergillus species, Aspergillus tanneri NIH 1004.</title>
        <authorList>
            <person name="Mounaud S."/>
            <person name="Singh I."/>
            <person name="Joardar V."/>
            <person name="Pakala S."/>
            <person name="Pakala S."/>
            <person name="Venepally P."/>
            <person name="Chung J.K."/>
            <person name="Losada L."/>
            <person name="Nierman W.C."/>
        </authorList>
    </citation>
    <scope>NUCLEOTIDE SEQUENCE [LARGE SCALE GENOMIC DNA]</scope>
    <source>
        <strain evidence="4 5">NIH1004</strain>
    </source>
</reference>
<dbReference type="EMBL" id="QUQM01000003">
    <property type="protein sequence ID" value="KAA8648946.1"/>
    <property type="molecule type" value="Genomic_DNA"/>
</dbReference>
<dbReference type="InterPro" id="IPR039553">
    <property type="entry name" value="Prefoldin-like"/>
</dbReference>
<feature type="compositionally biased region" description="Low complexity" evidence="1">
    <location>
        <begin position="1105"/>
        <end position="1118"/>
    </location>
</feature>
<dbReference type="VEuPathDB" id="FungiDB:EYZ11_002416"/>
<dbReference type="RefSeq" id="XP_033428307.1">
    <property type="nucleotide sequence ID" value="XM_033569501.1"/>
</dbReference>
<dbReference type="Gene3D" id="3.40.50.720">
    <property type="entry name" value="NAD(P)-binding Rossmann-like Domain"/>
    <property type="match status" value="1"/>
</dbReference>
<dbReference type="GO" id="GO:0019212">
    <property type="term" value="F:phosphatase inhibitor activity"/>
    <property type="evidence" value="ECO:0007669"/>
    <property type="project" value="TreeGrafter"/>
</dbReference>
<evidence type="ECO:0000313" key="4">
    <source>
        <dbReference type="EMBL" id="KAA8648946.1"/>
    </source>
</evidence>
<evidence type="ECO:0008006" key="6">
    <source>
        <dbReference type="Google" id="ProtNLM"/>
    </source>
</evidence>
<evidence type="ECO:0000313" key="5">
    <source>
        <dbReference type="Proteomes" id="UP000324241"/>
    </source>
</evidence>
<feature type="compositionally biased region" description="Basic and acidic residues" evidence="1">
    <location>
        <begin position="850"/>
        <end position="865"/>
    </location>
</feature>
<dbReference type="GO" id="GO:0003714">
    <property type="term" value="F:transcription corepressor activity"/>
    <property type="evidence" value="ECO:0007669"/>
    <property type="project" value="TreeGrafter"/>
</dbReference>
<feature type="region of interest" description="Disordered" evidence="1">
    <location>
        <begin position="935"/>
        <end position="967"/>
    </location>
</feature>
<dbReference type="Pfam" id="PF12927">
    <property type="entry name" value="DUF3835"/>
    <property type="match status" value="2"/>
</dbReference>
<dbReference type="PANTHER" id="PTHR15111">
    <property type="entry name" value="RNA POLYMERASE II SUBUNIT 5-MEDIATING PROTEIN NNX3"/>
    <property type="match status" value="1"/>
</dbReference>
<accession>A0A5M9MSQ7</accession>
<feature type="compositionally biased region" description="Basic and acidic residues" evidence="1">
    <location>
        <begin position="880"/>
        <end position="900"/>
    </location>
</feature>
<dbReference type="OrthoDB" id="21413at2759"/>
<proteinExistence type="predicted"/>
<evidence type="ECO:0000259" key="3">
    <source>
        <dbReference type="Pfam" id="PF12927"/>
    </source>
</evidence>
<evidence type="ECO:0000256" key="1">
    <source>
        <dbReference type="SAM" id="MobiDB-lite"/>
    </source>
</evidence>
<feature type="compositionally biased region" description="Acidic residues" evidence="1">
    <location>
        <begin position="935"/>
        <end position="960"/>
    </location>
</feature>
<name>A0A5M9MSQ7_9EURO</name>
<feature type="domain" description="Ketoreductase (KR)" evidence="2">
    <location>
        <begin position="1261"/>
        <end position="1339"/>
    </location>
</feature>
<dbReference type="Proteomes" id="UP000324241">
    <property type="component" value="Unassembled WGS sequence"/>
</dbReference>
<gene>
    <name evidence="4" type="ORF">ATNIH1004_004835</name>
</gene>
<sequence length="1357" mass="153559">MDPLPDLPEETDKIFCSKCVKFYGVDEFKFNKDGKPQRTCKRHGRKRALELDDWDSFTRLLRNWNKLANQILEGSYIFDLDTLPVNFGSLRALEVANGDGDDIDRNTLLRSEVNAAMHDLGVVIWKAVVQEVINSLVSTKTPSEIYREIRQIPEGKPVTRHQVYYLWQKANAEIWQRDLDPFVSATMLLSEDSRYRDHHAVFTAGNLRALGFFASETIEKLRGSAPQLVMDSTFGTNSGGMDLFAVLAEVEGTGVPLAYCLVELLKPPPQANPAQKKPIRADPGATTYILQQFLERLKNFGFNPRCVAIDKDSSEIAAVTAVWSGVKVQLCYWHVKRASSTTLHRECAAEMHTWCKERGYYRLWAYLYINWYCPEQWKLWARAADPTDIPVVKTTMIVESHWRTLKHDYLHRFNRPRVDLVVWVLTSRVLPDAVHRMKAISSGQFRIFKARWRDAFKKQWRKEACKTVDPDKLKEYHTNPVNWVCACKSFLHSRFLICKHIVYCFELPSPDCFETVSRQTVYPFWKDEQLILRPEYAPREGLRTRKLHGIVEMQDSTLSSLLYSSESESEQDEDGDDDQEAVPMEILVAEFREVMQNAMNLLRIKVAKGNEKFVERFIASNQMNRILVEEVKRRRNMRSMPRTWGDVNIQQRCVERQRLELEGNILELQKSLYRWRTQEAEYDGLKEEFSDLDDTATIDDFLEVGRNYGGTLVTEEELTAIVNGQDATRTREQITRLVLRRLDNAKQNVTTLEKILRSAENKLHALDSIEQLPAEPTADFPMTEIVEELDGEGNIISSSTNTPGDEAQGLLELLKKAGVKDIPETPQTNIQGRALQESQDKPPMGGDSNLADKENETTLGEKEPPKPLPLDTKGSSQPRLADDKPSPSESSKIPEEHPVTDIDESPEDAQLRREMLRYSLDEVGAVVAELELDEDASDISVDEDADVFAYDEEDDSEEDEFGRSKHSVLDEDYHRQMRELESKLNARGMWNMGKDTESLPEELKEELQQPATVRIKKATTPKPPATEKKKLPPRQSDVPVLSDSVVERTEPLAKGPTPNDAPRKASRFKSARINEAKDPIALATLSEGSSKRTEPHPSLRKPQVPSSSASSLPLFPARPAEPKPFSQPISDVDKLVIRQGPQGQILANSLVEREILEGAAAPPEPDELDEQLHRKEIASEFYRMRNRLIKQNGGFVDEEPERVPIDTEDVPRVLSALRYSNHDLYKSQANALDVRNFVSSHTTSYPDIDSSQVQLPQPYVVCIIGGRGAAGGALARSYARAGASGIILGARTISLLEEVANEVKIISPSTKVVVEKCDISLNDNVASLAAKSQAEFGDIWMSWSSTRGTLDRLSMIS</sequence>
<feature type="domain" description="DUF3835" evidence="3">
    <location>
        <begin position="1146"/>
        <end position="1214"/>
    </location>
</feature>
<dbReference type="Pfam" id="PF13758">
    <property type="entry name" value="Prefoldin_3"/>
    <property type="match status" value="1"/>
</dbReference>
<dbReference type="VEuPathDB" id="FungiDB:EYZ11_002401"/>
<dbReference type="InterPro" id="IPR024325">
    <property type="entry name" value="DUF3835"/>
</dbReference>
<dbReference type="GeneID" id="54327537"/>
<dbReference type="PANTHER" id="PTHR15111:SF0">
    <property type="entry name" value="UNCONVENTIONAL PREFOLDIN RPB5 INTERACTOR 1"/>
    <property type="match status" value="1"/>
</dbReference>
<organism evidence="4 5">
    <name type="scientific">Aspergillus tanneri</name>
    <dbReference type="NCBI Taxonomy" id="1220188"/>
    <lineage>
        <taxon>Eukaryota</taxon>
        <taxon>Fungi</taxon>
        <taxon>Dikarya</taxon>
        <taxon>Ascomycota</taxon>
        <taxon>Pezizomycotina</taxon>
        <taxon>Eurotiomycetes</taxon>
        <taxon>Eurotiomycetidae</taxon>
        <taxon>Eurotiales</taxon>
        <taxon>Aspergillaceae</taxon>
        <taxon>Aspergillus</taxon>
        <taxon>Aspergillus subgen. Circumdati</taxon>
    </lineage>
</organism>
<feature type="region of interest" description="Disordered" evidence="1">
    <location>
        <begin position="819"/>
        <end position="910"/>
    </location>
</feature>